<reference evidence="2" key="1">
    <citation type="submission" date="2016-10" db="EMBL/GenBank/DDBJ databases">
        <authorList>
            <person name="Varghese N."/>
            <person name="Submissions S."/>
        </authorList>
    </citation>
    <scope>NUCLEOTIDE SEQUENCE [LARGE SCALE GENOMIC DNA]</scope>
    <source>
        <strain evidence="2">S9</strain>
    </source>
</reference>
<gene>
    <name evidence="1" type="ORF">SAMN05518684_107140</name>
</gene>
<evidence type="ECO:0000313" key="2">
    <source>
        <dbReference type="Proteomes" id="UP000198571"/>
    </source>
</evidence>
<organism evidence="1 2">
    <name type="scientific">Salipaludibacillus aurantiacus</name>
    <dbReference type="NCBI Taxonomy" id="1601833"/>
    <lineage>
        <taxon>Bacteria</taxon>
        <taxon>Bacillati</taxon>
        <taxon>Bacillota</taxon>
        <taxon>Bacilli</taxon>
        <taxon>Bacillales</taxon>
        <taxon>Bacillaceae</taxon>
    </lineage>
</organism>
<accession>A0A1H9UD62</accession>
<dbReference type="EMBL" id="FOGT01000007">
    <property type="protein sequence ID" value="SES07395.1"/>
    <property type="molecule type" value="Genomic_DNA"/>
</dbReference>
<dbReference type="Proteomes" id="UP000198571">
    <property type="component" value="Unassembled WGS sequence"/>
</dbReference>
<keyword evidence="2" id="KW-1185">Reference proteome</keyword>
<evidence type="ECO:0000313" key="1">
    <source>
        <dbReference type="EMBL" id="SES07395.1"/>
    </source>
</evidence>
<sequence>MGKKVKSVSFNTEDPTEADMYEYAKQYKYFSTYMKRLLYKDMMEYKNEKQRKE</sequence>
<name>A0A1H9UD62_9BACI</name>
<dbReference type="AlphaFoldDB" id="A0A1H9UD62"/>
<dbReference type="RefSeq" id="WP_245733064.1">
    <property type="nucleotide sequence ID" value="NZ_FOGT01000007.1"/>
</dbReference>
<protein>
    <submittedName>
        <fullName evidence="1">Uncharacterized protein</fullName>
    </submittedName>
</protein>
<proteinExistence type="predicted"/>